<organism evidence="3 4">
    <name type="scientific">Actinopolymorpha singaporensis</name>
    <dbReference type="NCBI Taxonomy" id="117157"/>
    <lineage>
        <taxon>Bacteria</taxon>
        <taxon>Bacillati</taxon>
        <taxon>Actinomycetota</taxon>
        <taxon>Actinomycetes</taxon>
        <taxon>Propionibacteriales</taxon>
        <taxon>Actinopolymorphaceae</taxon>
        <taxon>Actinopolymorpha</taxon>
    </lineage>
</organism>
<dbReference type="InterPro" id="IPR051347">
    <property type="entry name" value="Circadian_clock_KaiC-rel"/>
</dbReference>
<sequence length="330" mass="36351">MSHYPNVGEVRTELFRFSNHLKALGIIYVLTAERLQEHDGVSHLGVEEFVLDNVIVLRNVLQAERRRRPIEIVKFRGAPHRTGEWLFTIDPTQGMVIIPLAFLTPREEASAAKVSTGTPDLDEMCGGGFYKDAIALLTGPTGAGKTLAGLMFANAAFEAGEKCLLYTYDETHDRLVRNARGWGMDLEAMERSGLVRVVSSYPEEASLEDHFLGMRREIEDYEPNRMVVDTLSALERIVAPRGLLDFVIALGAVLRQGEITTLLTSAPSGRFSSTPTPAIATEIASLADVNIEIRFVELSGERQRTIPSSSPAEPGTTREARTHWSSALSV</sequence>
<reference evidence="3 4" key="1">
    <citation type="submission" date="2016-10" db="EMBL/GenBank/DDBJ databases">
        <authorList>
            <person name="de Groot N.N."/>
        </authorList>
    </citation>
    <scope>NUCLEOTIDE SEQUENCE [LARGE SCALE GENOMIC DNA]</scope>
    <source>
        <strain evidence="3 4">DSM 22024</strain>
    </source>
</reference>
<dbReference type="PANTHER" id="PTHR42926">
    <property type="match status" value="1"/>
</dbReference>
<feature type="region of interest" description="Disordered" evidence="1">
    <location>
        <begin position="302"/>
        <end position="330"/>
    </location>
</feature>
<evidence type="ECO:0000256" key="1">
    <source>
        <dbReference type="SAM" id="MobiDB-lite"/>
    </source>
</evidence>
<dbReference type="STRING" id="117157.SAMN04489717_0164"/>
<dbReference type="InterPro" id="IPR027417">
    <property type="entry name" value="P-loop_NTPase"/>
</dbReference>
<accession>A0A1H1L827</accession>
<dbReference type="EMBL" id="LT629732">
    <property type="protein sequence ID" value="SDR70442.1"/>
    <property type="molecule type" value="Genomic_DNA"/>
</dbReference>
<dbReference type="PANTHER" id="PTHR42926:SF1">
    <property type="entry name" value="CIRCADIAN CLOCK OSCILLATOR PROTEIN KAIC 1"/>
    <property type="match status" value="1"/>
</dbReference>
<feature type="domain" description="KaiC" evidence="2">
    <location>
        <begin position="112"/>
        <end position="330"/>
    </location>
</feature>
<protein>
    <submittedName>
        <fullName evidence="3">RecA-superfamily ATPase, KaiC/GvpD/RAD55 family</fullName>
    </submittedName>
</protein>
<dbReference type="GO" id="GO:0005524">
    <property type="term" value="F:ATP binding"/>
    <property type="evidence" value="ECO:0007669"/>
    <property type="project" value="InterPro"/>
</dbReference>
<dbReference type="Proteomes" id="UP000198983">
    <property type="component" value="Chromosome I"/>
</dbReference>
<dbReference type="SUPFAM" id="SSF52540">
    <property type="entry name" value="P-loop containing nucleoside triphosphate hydrolases"/>
    <property type="match status" value="2"/>
</dbReference>
<dbReference type="Gene3D" id="3.40.50.300">
    <property type="entry name" value="P-loop containing nucleotide triphosphate hydrolases"/>
    <property type="match status" value="2"/>
</dbReference>
<dbReference type="AlphaFoldDB" id="A0A1H1L827"/>
<dbReference type="InterPro" id="IPR014774">
    <property type="entry name" value="KaiC-like_dom"/>
</dbReference>
<dbReference type="RefSeq" id="WP_092649623.1">
    <property type="nucleotide sequence ID" value="NZ_LT629732.1"/>
</dbReference>
<keyword evidence="4" id="KW-1185">Reference proteome</keyword>
<evidence type="ECO:0000259" key="2">
    <source>
        <dbReference type="PROSITE" id="PS51146"/>
    </source>
</evidence>
<dbReference type="InterPro" id="IPR010624">
    <property type="entry name" value="KaiC_dom"/>
</dbReference>
<evidence type="ECO:0000313" key="3">
    <source>
        <dbReference type="EMBL" id="SDR70442.1"/>
    </source>
</evidence>
<name>A0A1H1L827_9ACTN</name>
<gene>
    <name evidence="3" type="ORF">SAMN04489717_0164</name>
</gene>
<proteinExistence type="predicted"/>
<dbReference type="OrthoDB" id="9783783at2"/>
<evidence type="ECO:0000313" key="4">
    <source>
        <dbReference type="Proteomes" id="UP000198983"/>
    </source>
</evidence>
<dbReference type="PROSITE" id="PS51146">
    <property type="entry name" value="KAIC"/>
    <property type="match status" value="1"/>
</dbReference>
<dbReference type="Pfam" id="PF06745">
    <property type="entry name" value="ATPase"/>
    <property type="match status" value="2"/>
</dbReference>